<proteinExistence type="predicted"/>
<evidence type="ECO:0000313" key="2">
    <source>
        <dbReference type="EMBL" id="MCW7555448.1"/>
    </source>
</evidence>
<dbReference type="Pfam" id="PF04149">
    <property type="entry name" value="DUF397"/>
    <property type="match status" value="1"/>
</dbReference>
<accession>A0ABT3N289</accession>
<comment type="caution">
    <text evidence="2">The sequence shown here is derived from an EMBL/GenBank/DDBJ whole genome shotgun (WGS) entry which is preliminary data.</text>
</comment>
<dbReference type="Proteomes" id="UP001209854">
    <property type="component" value="Unassembled WGS sequence"/>
</dbReference>
<keyword evidence="3" id="KW-1185">Reference proteome</keyword>
<sequence length="69" mass="7717">MNTYFANDRHFKTSSACIQTFCCVAVAISPEHEIAVRNSGDSKKATVVFNKDEWNAFIKGVKNGEFDLN</sequence>
<dbReference type="EMBL" id="JAPFCC010000001">
    <property type="protein sequence ID" value="MCW7555448.1"/>
    <property type="molecule type" value="Genomic_DNA"/>
</dbReference>
<reference evidence="2 3" key="1">
    <citation type="submission" date="2022-10" db="EMBL/GenBank/DDBJ databases">
        <title>High-quality genome sequences of two octocoral-associated bacteria, Endozoicomonas euniceicola EF212 and Endozoicomonas gorgoniicola PS125.</title>
        <authorList>
            <person name="Chiou Y.-J."/>
            <person name="Chen Y.-H."/>
        </authorList>
    </citation>
    <scope>NUCLEOTIDE SEQUENCE [LARGE SCALE GENOMIC DNA]</scope>
    <source>
        <strain evidence="2 3">PS125</strain>
    </source>
</reference>
<gene>
    <name evidence="2" type="ORF">NX722_23045</name>
</gene>
<evidence type="ECO:0000313" key="3">
    <source>
        <dbReference type="Proteomes" id="UP001209854"/>
    </source>
</evidence>
<evidence type="ECO:0000259" key="1">
    <source>
        <dbReference type="Pfam" id="PF04149"/>
    </source>
</evidence>
<protein>
    <submittedName>
        <fullName evidence="2">DUF397 domain-containing protein</fullName>
    </submittedName>
</protein>
<name>A0ABT3N289_9GAMM</name>
<dbReference type="RefSeq" id="WP_262565205.1">
    <property type="nucleotide sequence ID" value="NZ_JAPFCC010000001.1"/>
</dbReference>
<dbReference type="InterPro" id="IPR007278">
    <property type="entry name" value="DUF397"/>
</dbReference>
<feature type="domain" description="DUF397" evidence="1">
    <location>
        <begin position="13"/>
        <end position="62"/>
    </location>
</feature>
<organism evidence="2 3">
    <name type="scientific">Endozoicomonas gorgoniicola</name>
    <dbReference type="NCBI Taxonomy" id="1234144"/>
    <lineage>
        <taxon>Bacteria</taxon>
        <taxon>Pseudomonadati</taxon>
        <taxon>Pseudomonadota</taxon>
        <taxon>Gammaproteobacteria</taxon>
        <taxon>Oceanospirillales</taxon>
        <taxon>Endozoicomonadaceae</taxon>
        <taxon>Endozoicomonas</taxon>
    </lineage>
</organism>